<dbReference type="GO" id="GO:0006890">
    <property type="term" value="P:retrograde vesicle-mediated transport, Golgi to endoplasmic reticulum"/>
    <property type="evidence" value="ECO:0007669"/>
    <property type="project" value="TreeGrafter"/>
</dbReference>
<gene>
    <name evidence="5" type="ORF">jhhlp_004317</name>
</gene>
<evidence type="ECO:0000256" key="2">
    <source>
        <dbReference type="ARBA" id="ARBA00022989"/>
    </source>
</evidence>
<evidence type="ECO:0000313" key="5">
    <source>
        <dbReference type="EMBL" id="PKS09696.1"/>
    </source>
</evidence>
<evidence type="ECO:0000256" key="3">
    <source>
        <dbReference type="ARBA" id="ARBA00023136"/>
    </source>
</evidence>
<evidence type="ECO:0000256" key="1">
    <source>
        <dbReference type="ARBA" id="ARBA00022692"/>
    </source>
</evidence>
<evidence type="ECO:0000313" key="6">
    <source>
        <dbReference type="Proteomes" id="UP000233524"/>
    </source>
</evidence>
<keyword evidence="1" id="KW-0812">Transmembrane</keyword>
<feature type="compositionally biased region" description="Basic and acidic residues" evidence="4">
    <location>
        <begin position="19"/>
        <end position="32"/>
    </location>
</feature>
<keyword evidence="3" id="KW-0472">Membrane</keyword>
<dbReference type="Proteomes" id="UP000233524">
    <property type="component" value="Unassembled WGS sequence"/>
</dbReference>
<dbReference type="PANTHER" id="PTHR28263:SF1">
    <property type="entry name" value="GOLGI TO ER TRAFFIC PROTEIN 2"/>
    <property type="match status" value="1"/>
</dbReference>
<dbReference type="AlphaFoldDB" id="A0A2N3NB73"/>
<dbReference type="InParanoid" id="A0A2N3NB73"/>
<reference evidence="5 6" key="1">
    <citation type="journal article" date="2017" name="G3 (Bethesda)">
        <title>First Draft Genome Sequence of the Pathogenic Fungus Lomentospora prolificans (Formerly Scedosporium prolificans).</title>
        <authorList>
            <person name="Luo R."/>
            <person name="Zimin A."/>
            <person name="Workman R."/>
            <person name="Fan Y."/>
            <person name="Pertea G."/>
            <person name="Grossman N."/>
            <person name="Wear M.P."/>
            <person name="Jia B."/>
            <person name="Miller H."/>
            <person name="Casadevall A."/>
            <person name="Timp W."/>
            <person name="Zhang S.X."/>
            <person name="Salzberg S.L."/>
        </authorList>
    </citation>
    <scope>NUCLEOTIDE SEQUENCE [LARGE SCALE GENOMIC DNA]</scope>
    <source>
        <strain evidence="5 6">JHH-5317</strain>
    </source>
</reference>
<keyword evidence="6" id="KW-1185">Reference proteome</keyword>
<feature type="region of interest" description="Disordered" evidence="4">
    <location>
        <begin position="1"/>
        <end position="77"/>
    </location>
</feature>
<dbReference type="VEuPathDB" id="FungiDB:jhhlp_004317"/>
<dbReference type="Pfam" id="PF08690">
    <property type="entry name" value="GET2"/>
    <property type="match status" value="1"/>
</dbReference>
<sequence length="298" mass="31914">MSENAALNGEDAASQRAAEQARLRKERREAKIRAGGSARLNRITGLGGGIERDVAPPPEASPSPAPMSPPKAHADPEEVDISKHYYEPRQTARTPVPPGMDTISQEDLTRLMLGIDRPGQGADPTAPPNDPFAAMMQQMLAGGGLGGAGNPFAQGPPGMQQPAAPPSKAYSIWRILHAVFAISLGLYVAASTPFRGTKEERELLGTDAMSEESKRFFWIFASVEAMLLTTRFFVDGGRYTPTGILGTVMGFLPPKTAGYLGAVMRYGQIFTTVRADLLVCVFVLGVASLWRRFEAGAI</sequence>
<dbReference type="STRING" id="41688.A0A2N3NB73"/>
<comment type="caution">
    <text evidence="5">The sequence shown here is derived from an EMBL/GenBank/DDBJ whole genome shotgun (WGS) entry which is preliminary data.</text>
</comment>
<name>A0A2N3NB73_9PEZI</name>
<dbReference type="OrthoDB" id="5393181at2759"/>
<keyword evidence="2" id="KW-1133">Transmembrane helix</keyword>
<evidence type="ECO:0008006" key="7">
    <source>
        <dbReference type="Google" id="ProtNLM"/>
    </source>
</evidence>
<organism evidence="5 6">
    <name type="scientific">Lomentospora prolificans</name>
    <dbReference type="NCBI Taxonomy" id="41688"/>
    <lineage>
        <taxon>Eukaryota</taxon>
        <taxon>Fungi</taxon>
        <taxon>Dikarya</taxon>
        <taxon>Ascomycota</taxon>
        <taxon>Pezizomycotina</taxon>
        <taxon>Sordariomycetes</taxon>
        <taxon>Hypocreomycetidae</taxon>
        <taxon>Microascales</taxon>
        <taxon>Microascaceae</taxon>
        <taxon>Lomentospora</taxon>
    </lineage>
</organism>
<evidence type="ECO:0000256" key="4">
    <source>
        <dbReference type="SAM" id="MobiDB-lite"/>
    </source>
</evidence>
<dbReference type="PANTHER" id="PTHR28263">
    <property type="entry name" value="GOLGI TO ER TRAFFIC PROTEIN 2"/>
    <property type="match status" value="1"/>
</dbReference>
<dbReference type="EMBL" id="NLAX01000010">
    <property type="protein sequence ID" value="PKS09696.1"/>
    <property type="molecule type" value="Genomic_DNA"/>
</dbReference>
<dbReference type="InterPro" id="IPR028143">
    <property type="entry name" value="Get2/sif1"/>
</dbReference>
<protein>
    <recommendedName>
        <fullName evidence="7">Golgi to ER traffic protein 2</fullName>
    </recommendedName>
</protein>
<accession>A0A2N3NB73</accession>
<proteinExistence type="predicted"/>
<feature type="compositionally biased region" description="Pro residues" evidence="4">
    <location>
        <begin position="55"/>
        <end position="69"/>
    </location>
</feature>